<dbReference type="Proteomes" id="UP000663829">
    <property type="component" value="Unassembled WGS sequence"/>
</dbReference>
<evidence type="ECO:0000313" key="4">
    <source>
        <dbReference type="Proteomes" id="UP000663829"/>
    </source>
</evidence>
<evidence type="ECO:0000256" key="1">
    <source>
        <dbReference type="SAM" id="MobiDB-lite"/>
    </source>
</evidence>
<feature type="region of interest" description="Disordered" evidence="1">
    <location>
        <begin position="480"/>
        <end position="530"/>
    </location>
</feature>
<sequence length="681" mass="77544">MYKLDLFKHSIDPRKFEQHPFYNKSEPTLTTEEQPLHIIVSRPIPQTIPTEIVLLTPREMPTTMYSVVGQPVPQHIIYSEPVPLETHYTSPILYSITGRRLTPEASTATTTREVIEPTVYSVIGYKPQNIISEPIQEEQPHVYNVSDRPNVIVQPTITRDIEPTLYSITGYHSLSRTIVNEPPSPSGAPHLYSIIGQPSELYVTEEKETPIPLPQMATVYSIVGQPQQSFVIKEKAIPSPSIPQDAVLHTIVGAPIFAHISPIQFSETSDRVTEQQNILPTLYSVIGKPEEQRLALTHKISDVDTIPTLYSIIGQPRVPRIDRPVDQPVYRPLTTAKENVDPMMYHLIGRPKMPSLVQHHQPPAEKVNIQPYLYHLVGQPKVPIVSLPLPVVKETRPPQTYNVVAQSKAPTSVPYHVDPYPKNINMHTIGGAPQQQISAYTIPMTIQQKTESPVVTETHIPLLKKTPTLYSVVGKPERLTLLHQTKPEKSPSIRARSITRAATPPPRRTSSLQNKPKPQHHQRPVHHFQPVDKSEEIISYSVIGHHSPSLEELVRKPEKPIIPPQSRQHHPAIVTKSQSPAQQRIERKQSPHEYRTYKAPHPRESNNVISRFPEPPHAVRNPTRRTDYGYVRPPPKPETIERVPLDTGRKWNFNQDSDERRRKRKDDRVPRPRKAWMPVWI</sequence>
<feature type="compositionally biased region" description="Basic and acidic residues" evidence="1">
    <location>
        <begin position="584"/>
        <end position="604"/>
    </location>
</feature>
<feature type="compositionally biased region" description="Basic and acidic residues" evidence="1">
    <location>
        <begin position="638"/>
        <end position="649"/>
    </location>
</feature>
<gene>
    <name evidence="2" type="ORF">GPM918_LOCUS17016</name>
    <name evidence="3" type="ORF">SRO942_LOCUS17015</name>
</gene>
<dbReference type="Proteomes" id="UP000681722">
    <property type="component" value="Unassembled WGS sequence"/>
</dbReference>
<organism evidence="2 4">
    <name type="scientific">Didymodactylos carnosus</name>
    <dbReference type="NCBI Taxonomy" id="1234261"/>
    <lineage>
        <taxon>Eukaryota</taxon>
        <taxon>Metazoa</taxon>
        <taxon>Spiralia</taxon>
        <taxon>Gnathifera</taxon>
        <taxon>Rotifera</taxon>
        <taxon>Eurotatoria</taxon>
        <taxon>Bdelloidea</taxon>
        <taxon>Philodinida</taxon>
        <taxon>Philodinidae</taxon>
        <taxon>Didymodactylos</taxon>
    </lineage>
</organism>
<comment type="caution">
    <text evidence="2">The sequence shown here is derived from an EMBL/GenBank/DDBJ whole genome shotgun (WGS) entry which is preliminary data.</text>
</comment>
<feature type="region of interest" description="Disordered" evidence="1">
    <location>
        <begin position="561"/>
        <end position="681"/>
    </location>
</feature>
<name>A0A814LHB7_9BILA</name>
<protein>
    <submittedName>
        <fullName evidence="2">Uncharacterized protein</fullName>
    </submittedName>
</protein>
<dbReference type="EMBL" id="CAJOBC010004586">
    <property type="protein sequence ID" value="CAF3833480.1"/>
    <property type="molecule type" value="Genomic_DNA"/>
</dbReference>
<reference evidence="2" key="1">
    <citation type="submission" date="2021-02" db="EMBL/GenBank/DDBJ databases">
        <authorList>
            <person name="Nowell W R."/>
        </authorList>
    </citation>
    <scope>NUCLEOTIDE SEQUENCE</scope>
</reference>
<evidence type="ECO:0000313" key="2">
    <source>
        <dbReference type="EMBL" id="CAF1065773.1"/>
    </source>
</evidence>
<feature type="compositionally biased region" description="Basic residues" evidence="1">
    <location>
        <begin position="517"/>
        <end position="526"/>
    </location>
</feature>
<dbReference type="EMBL" id="CAJNOQ010004586">
    <property type="protein sequence ID" value="CAF1065773.1"/>
    <property type="molecule type" value="Genomic_DNA"/>
</dbReference>
<accession>A0A814LHB7</accession>
<dbReference type="AlphaFoldDB" id="A0A814LHB7"/>
<feature type="compositionally biased region" description="Basic and acidic residues" evidence="1">
    <location>
        <begin position="480"/>
        <end position="491"/>
    </location>
</feature>
<keyword evidence="4" id="KW-1185">Reference proteome</keyword>
<proteinExistence type="predicted"/>
<evidence type="ECO:0000313" key="3">
    <source>
        <dbReference type="EMBL" id="CAF3833480.1"/>
    </source>
</evidence>